<dbReference type="Proteomes" id="UP000256780">
    <property type="component" value="Chromosome CBM2587_a"/>
</dbReference>
<sequence length="221" mass="24747">MEEVKQQGWLALASRWKVLALLVLSLSAQAGADSHVPKGMQRYVIPIKGCAVEFVAKAGGRVAADKAASLPVGWFHHENYYPKDRYSRSLSISLSCHAGNARDLCPQLLADYRNLDKLQARDIQLRRLTRLNPRYYGEAYIASDSGVPTPRRRDLDLCMGNETKAILTENGGINLRYDPREIVETRGKPVLKQSEHALPDVLAIIRSIRFVPDPTPKQDSR</sequence>
<feature type="signal peptide" evidence="1">
    <location>
        <begin position="1"/>
        <end position="32"/>
    </location>
</feature>
<dbReference type="RefSeq" id="WP_198048140.1">
    <property type="nucleotide sequence ID" value="NZ_LT976853.1"/>
</dbReference>
<dbReference type="EMBL" id="OFSQ01000019">
    <property type="protein sequence ID" value="SOY52194.1"/>
    <property type="molecule type" value="Genomic_DNA"/>
</dbReference>
<keyword evidence="1" id="KW-0732">Signal</keyword>
<reference evidence="2" key="1">
    <citation type="submission" date="2018-01" db="EMBL/GenBank/DDBJ databases">
        <authorList>
            <person name="Clerissi C."/>
        </authorList>
    </citation>
    <scope>NUCLEOTIDE SEQUENCE</scope>
    <source>
        <strain evidence="2">Cupriavidus sp. LMG 19464</strain>
    </source>
</reference>
<name>A0A375BSL3_9BURK</name>
<proteinExistence type="predicted"/>
<organism evidence="2">
    <name type="scientific">Cupriavidus taiwanensis</name>
    <dbReference type="NCBI Taxonomy" id="164546"/>
    <lineage>
        <taxon>Bacteria</taxon>
        <taxon>Pseudomonadati</taxon>
        <taxon>Pseudomonadota</taxon>
        <taxon>Betaproteobacteria</taxon>
        <taxon>Burkholderiales</taxon>
        <taxon>Burkholderiaceae</taxon>
        <taxon>Cupriavidus</taxon>
    </lineage>
</organism>
<feature type="chain" id="PRO_5017019188" evidence="1">
    <location>
        <begin position="33"/>
        <end position="221"/>
    </location>
</feature>
<protein>
    <submittedName>
        <fullName evidence="2">Uncharacterized protein</fullName>
    </submittedName>
</protein>
<dbReference type="AlphaFoldDB" id="A0A375BSL3"/>
<comment type="caution">
    <text evidence="2">The sequence shown here is derived from an EMBL/GenBank/DDBJ whole genome shotgun (WGS) entry which is preliminary data.</text>
</comment>
<evidence type="ECO:0000313" key="2">
    <source>
        <dbReference type="EMBL" id="SOY52194.1"/>
    </source>
</evidence>
<evidence type="ECO:0000256" key="1">
    <source>
        <dbReference type="SAM" id="SignalP"/>
    </source>
</evidence>
<accession>A0A375BSL3</accession>
<gene>
    <name evidence="2" type="ORF">CBM2587_A260007</name>
</gene>